<dbReference type="EMBL" id="CAJFDI010000004">
    <property type="protein sequence ID" value="CAD5227077.1"/>
    <property type="molecule type" value="Genomic_DNA"/>
</dbReference>
<dbReference type="EMBL" id="CAJFCV020000004">
    <property type="protein sequence ID" value="CAG9116843.1"/>
    <property type="molecule type" value="Genomic_DNA"/>
</dbReference>
<accession>A0A1I7S489</accession>
<feature type="transmembrane region" description="Helical" evidence="2">
    <location>
        <begin position="95"/>
        <end position="115"/>
    </location>
</feature>
<evidence type="ECO:0000313" key="6">
    <source>
        <dbReference type="WBParaSite" id="BXY_0782100.1"/>
    </source>
</evidence>
<reference evidence="6" key="1">
    <citation type="submission" date="2016-11" db="UniProtKB">
        <authorList>
            <consortium name="WormBaseParasite"/>
        </authorList>
    </citation>
    <scope>IDENTIFICATION</scope>
</reference>
<feature type="transmembrane region" description="Helical" evidence="2">
    <location>
        <begin position="127"/>
        <end position="153"/>
    </location>
</feature>
<dbReference type="OrthoDB" id="10421204at2759"/>
<gene>
    <name evidence="3" type="ORF">BXYJ_LOCUS9622</name>
</gene>
<feature type="transmembrane region" description="Helical" evidence="2">
    <location>
        <begin position="173"/>
        <end position="194"/>
    </location>
</feature>
<dbReference type="AlphaFoldDB" id="A0A1I7S489"/>
<feature type="region of interest" description="Disordered" evidence="1">
    <location>
        <begin position="224"/>
        <end position="245"/>
    </location>
</feature>
<organism evidence="4 6">
    <name type="scientific">Bursaphelenchus xylophilus</name>
    <name type="common">Pinewood nematode worm</name>
    <name type="synonym">Aphelenchoides xylophilus</name>
    <dbReference type="NCBI Taxonomy" id="6326"/>
    <lineage>
        <taxon>Eukaryota</taxon>
        <taxon>Metazoa</taxon>
        <taxon>Ecdysozoa</taxon>
        <taxon>Nematoda</taxon>
        <taxon>Chromadorea</taxon>
        <taxon>Rhabditida</taxon>
        <taxon>Tylenchina</taxon>
        <taxon>Tylenchomorpha</taxon>
        <taxon>Aphelenchoidea</taxon>
        <taxon>Aphelenchoididae</taxon>
        <taxon>Bursaphelenchus</taxon>
    </lineage>
</organism>
<dbReference type="Proteomes" id="UP000659654">
    <property type="component" value="Unassembled WGS sequence"/>
</dbReference>
<evidence type="ECO:0000256" key="2">
    <source>
        <dbReference type="SAM" id="Phobius"/>
    </source>
</evidence>
<keyword evidence="5" id="KW-1185">Reference proteome</keyword>
<keyword evidence="2" id="KW-0812">Transmembrane</keyword>
<reference evidence="3" key="2">
    <citation type="submission" date="2020-09" db="EMBL/GenBank/DDBJ databases">
        <authorList>
            <person name="Kikuchi T."/>
        </authorList>
    </citation>
    <scope>NUCLEOTIDE SEQUENCE</scope>
    <source>
        <strain evidence="3">Ka4C1</strain>
    </source>
</reference>
<dbReference type="WBParaSite" id="BXY_0782100.1">
    <property type="protein sequence ID" value="BXY_0782100.1"/>
    <property type="gene ID" value="BXY_0782100"/>
</dbReference>
<proteinExistence type="predicted"/>
<evidence type="ECO:0000313" key="5">
    <source>
        <dbReference type="Proteomes" id="UP000659654"/>
    </source>
</evidence>
<feature type="compositionally biased region" description="Basic residues" evidence="1">
    <location>
        <begin position="236"/>
        <end position="245"/>
    </location>
</feature>
<keyword evidence="2" id="KW-1133">Transmembrane helix</keyword>
<evidence type="ECO:0000313" key="3">
    <source>
        <dbReference type="EMBL" id="CAD5227077.1"/>
    </source>
</evidence>
<keyword evidence="2" id="KW-0472">Membrane</keyword>
<evidence type="ECO:0000256" key="1">
    <source>
        <dbReference type="SAM" id="MobiDB-lite"/>
    </source>
</evidence>
<dbReference type="Proteomes" id="UP000095284">
    <property type="component" value="Unplaced"/>
</dbReference>
<evidence type="ECO:0000313" key="4">
    <source>
        <dbReference type="Proteomes" id="UP000095284"/>
    </source>
</evidence>
<sequence>MAPSTGRRHPAQILSPSGSRMECWRRLTDLRYCFRKENAHRFCTKLIFLLAFLFNNVLMMCLFIWENLVYSERTKSGKETDGCLGDFEYPYTLTFHSSVAYFSLLSLLVIALMLFMQLKHFRIQSQIYFIVSLLAASTFLFSAGLVLVSAFGILFENDSCKSSETLAIIKLRFVFKSTAAFITSLLFMAAGISLNSKSRSTVSPEVPISPIYQIHPPQFDALYPPPPPTYQQSQREHRRNQSNTQ</sequence>
<protein>
    <submittedName>
        <fullName evidence="3">(pine wood nematode) hypothetical protein</fullName>
    </submittedName>
</protein>
<feature type="transmembrane region" description="Helical" evidence="2">
    <location>
        <begin position="46"/>
        <end position="65"/>
    </location>
</feature>
<dbReference type="Proteomes" id="UP000582659">
    <property type="component" value="Unassembled WGS sequence"/>
</dbReference>
<name>A0A1I7S489_BURXY</name>